<comment type="caution">
    <text evidence="6">The sequence shown here is derived from an EMBL/GenBank/DDBJ whole genome shotgun (WGS) entry which is preliminary data.</text>
</comment>
<feature type="compositionally biased region" description="Basic and acidic residues" evidence="4">
    <location>
        <begin position="229"/>
        <end position="249"/>
    </location>
</feature>
<sequence length="341" mass="39956">MKKLLFILALISFSTQAQTAKGVKIGYIDMEYILEKVPDYADAINQLEQKAQKWKQEIEVKKAEITKLKENLKTERVLLTKELIEEREEEIAYLEKELLEYQEKRFGPKGDLIIQKSVLIKPIQDQIFTIVQDVAEQRKYDFIFDKSSDLTMLFAAQKYDISDYVVKKLTASQKREEMSKKQLKALEAKEALDEAVEENPAFTERQRILDEKKAAREKLLEERRIANEQKKADAAEKRKKLLEERDAKKNGTVIENKTSEGDKDEKTEDKKEEGSKQDKEIVKEETKKLSPEEARQKLIEERNKKLEERKKALEEKKKKIAEEREAAKKAKEQKTETENKN</sequence>
<evidence type="ECO:0000256" key="4">
    <source>
        <dbReference type="SAM" id="MobiDB-lite"/>
    </source>
</evidence>
<keyword evidence="7" id="KW-1185">Reference proteome</keyword>
<dbReference type="Pfam" id="PF03938">
    <property type="entry name" value="OmpH"/>
    <property type="match status" value="1"/>
</dbReference>
<dbReference type="InterPro" id="IPR024930">
    <property type="entry name" value="Skp_dom_sf"/>
</dbReference>
<evidence type="ECO:0000256" key="3">
    <source>
        <dbReference type="SAM" id="Coils"/>
    </source>
</evidence>
<evidence type="ECO:0000256" key="5">
    <source>
        <dbReference type="SAM" id="SignalP"/>
    </source>
</evidence>
<evidence type="ECO:0000313" key="6">
    <source>
        <dbReference type="EMBL" id="MCW1147178.1"/>
    </source>
</evidence>
<dbReference type="SUPFAM" id="SSF111384">
    <property type="entry name" value="OmpH-like"/>
    <property type="match status" value="1"/>
</dbReference>
<dbReference type="PANTHER" id="PTHR35089">
    <property type="entry name" value="CHAPERONE PROTEIN SKP"/>
    <property type="match status" value="1"/>
</dbReference>
<dbReference type="Proteomes" id="UP001165677">
    <property type="component" value="Unassembled WGS sequence"/>
</dbReference>
<name>A0ABT3EF18_9FLAO</name>
<dbReference type="RefSeq" id="WP_264368078.1">
    <property type="nucleotide sequence ID" value="NZ_JAPCIO010000002.1"/>
</dbReference>
<accession>A0ABT3EF18</accession>
<evidence type="ECO:0000313" key="7">
    <source>
        <dbReference type="Proteomes" id="UP001165677"/>
    </source>
</evidence>
<keyword evidence="3" id="KW-0175">Coiled coil</keyword>
<evidence type="ECO:0000256" key="1">
    <source>
        <dbReference type="ARBA" id="ARBA00009091"/>
    </source>
</evidence>
<keyword evidence="2 5" id="KW-0732">Signal</keyword>
<feature type="chain" id="PRO_5045603162" evidence="5">
    <location>
        <begin position="20"/>
        <end position="341"/>
    </location>
</feature>
<dbReference type="Gene3D" id="3.30.910.20">
    <property type="entry name" value="Skp domain"/>
    <property type="match status" value="1"/>
</dbReference>
<protein>
    <submittedName>
        <fullName evidence="6">OmpH family outer membrane protein</fullName>
    </submittedName>
</protein>
<feature type="compositionally biased region" description="Basic and acidic residues" evidence="4">
    <location>
        <begin position="257"/>
        <end position="309"/>
    </location>
</feature>
<feature type="coiled-coil region" evidence="3">
    <location>
        <begin position="37"/>
        <end position="104"/>
    </location>
</feature>
<feature type="region of interest" description="Disordered" evidence="4">
    <location>
        <begin position="229"/>
        <end position="309"/>
    </location>
</feature>
<comment type="similarity">
    <text evidence="1">Belongs to the Skp family.</text>
</comment>
<dbReference type="PANTHER" id="PTHR35089:SF1">
    <property type="entry name" value="CHAPERONE PROTEIN SKP"/>
    <property type="match status" value="1"/>
</dbReference>
<dbReference type="EMBL" id="JAPCIO010000002">
    <property type="protein sequence ID" value="MCW1147178.1"/>
    <property type="molecule type" value="Genomic_DNA"/>
</dbReference>
<organism evidence="6 7">
    <name type="scientific">Flavobacterium lacisediminis</name>
    <dbReference type="NCBI Taxonomy" id="2989705"/>
    <lineage>
        <taxon>Bacteria</taxon>
        <taxon>Pseudomonadati</taxon>
        <taxon>Bacteroidota</taxon>
        <taxon>Flavobacteriia</taxon>
        <taxon>Flavobacteriales</taxon>
        <taxon>Flavobacteriaceae</taxon>
        <taxon>Flavobacterium</taxon>
    </lineage>
</organism>
<dbReference type="InterPro" id="IPR005632">
    <property type="entry name" value="Chaperone_Skp"/>
</dbReference>
<proteinExistence type="inferred from homology"/>
<gene>
    <name evidence="6" type="ORF">OJ995_02930</name>
</gene>
<dbReference type="SMART" id="SM00935">
    <property type="entry name" value="OmpH"/>
    <property type="match status" value="1"/>
</dbReference>
<feature type="signal peptide" evidence="5">
    <location>
        <begin position="1"/>
        <end position="19"/>
    </location>
</feature>
<reference evidence="6" key="1">
    <citation type="submission" date="2022-10" db="EMBL/GenBank/DDBJ databases">
        <title>Flavobacterium sp. nov., a bacterium isolated from lake sediment.</title>
        <authorList>
            <person name="Qu J.-H."/>
        </authorList>
    </citation>
    <scope>NUCLEOTIDE SEQUENCE</scope>
    <source>
        <strain evidence="6">TH16-21</strain>
    </source>
</reference>
<evidence type="ECO:0000256" key="2">
    <source>
        <dbReference type="ARBA" id="ARBA00022729"/>
    </source>
</evidence>